<accession>W9C9P5</accession>
<gene>
    <name evidence="1" type="ORF">SBOR_6121</name>
</gene>
<sequence length="313" mass="35742">MSLFTYRPTPVSPNGTPGYSLTPREEEFLTRQNILLGVSVEGTRKVDAAILNTNFCTQVMEDLQPKWARDGLFHDFIRIVPVDASNQPPLVLPQSTLSIAALRCIGWNKESATTIFENWERNSTPRNNCEDRDPSLIKYVASHVYKRQDTFTEDGLLGIDPRAEMTTLRLSRRFQDEILEPEGNRTKNLKDLHYWIVDKMNKSYRDCVARLEFLKSYAVTGIRAEERISTNDRNLLRFQEGELFENAFMSGSGSFAAEVIYPDSDTHHIQGEFDFDTSPVPEESGPYSVWRGGRRPSSEIFELFAESPVEVTI</sequence>
<keyword evidence="2" id="KW-1185">Reference proteome</keyword>
<evidence type="ECO:0000313" key="2">
    <source>
        <dbReference type="Proteomes" id="UP000019487"/>
    </source>
</evidence>
<organism evidence="1 2">
    <name type="scientific">Sclerotinia borealis (strain F-4128)</name>
    <dbReference type="NCBI Taxonomy" id="1432307"/>
    <lineage>
        <taxon>Eukaryota</taxon>
        <taxon>Fungi</taxon>
        <taxon>Dikarya</taxon>
        <taxon>Ascomycota</taxon>
        <taxon>Pezizomycotina</taxon>
        <taxon>Leotiomycetes</taxon>
        <taxon>Helotiales</taxon>
        <taxon>Sclerotiniaceae</taxon>
        <taxon>Sclerotinia</taxon>
    </lineage>
</organism>
<dbReference type="OrthoDB" id="5429780at2759"/>
<comment type="caution">
    <text evidence="1">The sequence shown here is derived from an EMBL/GenBank/DDBJ whole genome shotgun (WGS) entry which is preliminary data.</text>
</comment>
<dbReference type="AlphaFoldDB" id="W9C9P5"/>
<dbReference type="EMBL" id="AYSA01000314">
    <property type="protein sequence ID" value="ESZ93472.1"/>
    <property type="molecule type" value="Genomic_DNA"/>
</dbReference>
<name>W9C9P5_SCLBF</name>
<dbReference type="HOGENOM" id="CLU_888915_0_0_1"/>
<protein>
    <submittedName>
        <fullName evidence="1">Uncharacterized protein</fullName>
    </submittedName>
</protein>
<reference evidence="1 2" key="1">
    <citation type="journal article" date="2014" name="Genome Announc.">
        <title>Draft genome sequence of Sclerotinia borealis, a psychrophilic plant pathogenic fungus.</title>
        <authorList>
            <person name="Mardanov A.V."/>
            <person name="Beletsky A.V."/>
            <person name="Kadnikov V.V."/>
            <person name="Ignatov A.N."/>
            <person name="Ravin N.V."/>
        </authorList>
    </citation>
    <scope>NUCLEOTIDE SEQUENCE [LARGE SCALE GENOMIC DNA]</scope>
    <source>
        <strain evidence="2">F-4157</strain>
    </source>
</reference>
<dbReference type="Proteomes" id="UP000019487">
    <property type="component" value="Unassembled WGS sequence"/>
</dbReference>
<proteinExistence type="predicted"/>
<evidence type="ECO:0000313" key="1">
    <source>
        <dbReference type="EMBL" id="ESZ93472.1"/>
    </source>
</evidence>